<keyword evidence="1" id="KW-0732">Signal</keyword>
<dbReference type="SUPFAM" id="SSF49899">
    <property type="entry name" value="Concanavalin A-like lectins/glucanases"/>
    <property type="match status" value="1"/>
</dbReference>
<keyword evidence="4" id="KW-0430">Lectin</keyword>
<dbReference type="InterPro" id="IPR006558">
    <property type="entry name" value="LamG-like"/>
</dbReference>
<evidence type="ECO:0000259" key="3">
    <source>
        <dbReference type="SMART" id="SM00560"/>
    </source>
</evidence>
<name>A0A6J5LBQ2_9CAUD</name>
<accession>A0A6J5LBQ2</accession>
<dbReference type="SMART" id="SM00560">
    <property type="entry name" value="LamGL"/>
    <property type="match status" value="1"/>
</dbReference>
<evidence type="ECO:0000256" key="2">
    <source>
        <dbReference type="ARBA" id="ARBA00023157"/>
    </source>
</evidence>
<reference evidence="4" key="1">
    <citation type="submission" date="2020-04" db="EMBL/GenBank/DDBJ databases">
        <authorList>
            <person name="Chiriac C."/>
            <person name="Salcher M."/>
            <person name="Ghai R."/>
            <person name="Kavagutti S V."/>
        </authorList>
    </citation>
    <scope>NUCLEOTIDE SEQUENCE</scope>
</reference>
<dbReference type="EMBL" id="LR796233">
    <property type="protein sequence ID" value="CAB4129149.1"/>
    <property type="molecule type" value="Genomic_DNA"/>
</dbReference>
<dbReference type="Pfam" id="PF13385">
    <property type="entry name" value="Laminin_G_3"/>
    <property type="match status" value="1"/>
</dbReference>
<protein>
    <submittedName>
        <fullName evidence="4">Concanavalin A-like lectin/glucanases superfamily</fullName>
    </submittedName>
</protein>
<dbReference type="GO" id="GO:0030246">
    <property type="term" value="F:carbohydrate binding"/>
    <property type="evidence" value="ECO:0007669"/>
    <property type="project" value="UniProtKB-KW"/>
</dbReference>
<dbReference type="Gene3D" id="2.60.120.200">
    <property type="match status" value="1"/>
</dbReference>
<keyword evidence="2" id="KW-1015">Disulfide bond</keyword>
<organism evidence="4">
    <name type="scientific">uncultured Caudovirales phage</name>
    <dbReference type="NCBI Taxonomy" id="2100421"/>
    <lineage>
        <taxon>Viruses</taxon>
        <taxon>Duplodnaviria</taxon>
        <taxon>Heunggongvirae</taxon>
        <taxon>Uroviricota</taxon>
        <taxon>Caudoviricetes</taxon>
        <taxon>Peduoviridae</taxon>
        <taxon>Maltschvirus</taxon>
        <taxon>Maltschvirus maltsch</taxon>
    </lineage>
</organism>
<feature type="domain" description="LamG-like jellyroll fold" evidence="3">
    <location>
        <begin position="317"/>
        <end position="456"/>
    </location>
</feature>
<evidence type="ECO:0000256" key="1">
    <source>
        <dbReference type="ARBA" id="ARBA00022729"/>
    </source>
</evidence>
<proteinExistence type="predicted"/>
<evidence type="ECO:0000313" key="4">
    <source>
        <dbReference type="EMBL" id="CAB4129149.1"/>
    </source>
</evidence>
<sequence length="471" mass="51173">MSIVQAIMASRPFGAPPPPAPTDIDFVTVSGNANWTVNGTTLGPWTLSTTPPTNPSYTFPDGTTGATWDFDGTTWAVTPQLSYTNAWTDDPIAINIWFYPTAFGVQLLNETDTVPDVGGNLGEGYASTVLEIDSSGFVHAWFYNGSQAVSSTKVILNQWNHVYFAEIWTNDHYFEVNGLSNTTGNGHYARTSVKDLNGGIERFSIGSVSGSTYVNNVGRFQGKIGHMTISDWVAPSTYSTYVNKYLPAPLALSLDAGNIYSYDGINRPTYWNDTVQSKVFTMYGSTPPTYSPLAGGSLVFAPSNGNYAEAPSLASASRWTVETWHYYDGTNESGSPCIVTEVYSQSGPINYTLGVNDDTTVALKAAFFTGSAWAASSNNQSLTAGNWYHLVASFDGTNLDLYINGTRVERSTWPGIENTSASSGQGIRLMRRWDTDQKWGGRLAIVRIYTGALIESNIQANYNAEKARFGL</sequence>
<gene>
    <name evidence="4" type="ORF">UFOVP112_247</name>
</gene>
<dbReference type="InterPro" id="IPR013320">
    <property type="entry name" value="ConA-like_dom_sf"/>
</dbReference>